<dbReference type="RefSeq" id="WP_238230729.1">
    <property type="nucleotide sequence ID" value="NZ_BPQO01000020.1"/>
</dbReference>
<organism evidence="2 3">
    <name type="scientific">Methylobacterium hispanicum</name>
    <dbReference type="NCBI Taxonomy" id="270350"/>
    <lineage>
        <taxon>Bacteria</taxon>
        <taxon>Pseudomonadati</taxon>
        <taxon>Pseudomonadota</taxon>
        <taxon>Alphaproteobacteria</taxon>
        <taxon>Hyphomicrobiales</taxon>
        <taxon>Methylobacteriaceae</taxon>
        <taxon>Methylobacterium</taxon>
    </lineage>
</organism>
<evidence type="ECO:0000313" key="2">
    <source>
        <dbReference type="EMBL" id="GJD90614.1"/>
    </source>
</evidence>
<proteinExistence type="predicted"/>
<gene>
    <name evidence="2" type="ORF">BHAOGJBA_4156</name>
</gene>
<reference evidence="2" key="2">
    <citation type="submission" date="2021-08" db="EMBL/GenBank/DDBJ databases">
        <authorList>
            <person name="Tani A."/>
            <person name="Ola A."/>
            <person name="Ogura Y."/>
            <person name="Katsura K."/>
            <person name="Hayashi T."/>
        </authorList>
    </citation>
    <scope>NUCLEOTIDE SEQUENCE</scope>
    <source>
        <strain evidence="2">DSM 16372</strain>
    </source>
</reference>
<feature type="transmembrane region" description="Helical" evidence="1">
    <location>
        <begin position="57"/>
        <end position="77"/>
    </location>
</feature>
<evidence type="ECO:0000256" key="1">
    <source>
        <dbReference type="SAM" id="Phobius"/>
    </source>
</evidence>
<keyword evidence="1" id="KW-1133">Transmembrane helix</keyword>
<protein>
    <submittedName>
        <fullName evidence="2">Uncharacterized protein</fullName>
    </submittedName>
</protein>
<keyword evidence="1" id="KW-0812">Transmembrane</keyword>
<dbReference type="Proteomes" id="UP001055247">
    <property type="component" value="Unassembled WGS sequence"/>
</dbReference>
<comment type="caution">
    <text evidence="2">The sequence shown here is derived from an EMBL/GenBank/DDBJ whole genome shotgun (WGS) entry which is preliminary data.</text>
</comment>
<dbReference type="EMBL" id="BPQO01000020">
    <property type="protein sequence ID" value="GJD90614.1"/>
    <property type="molecule type" value="Genomic_DNA"/>
</dbReference>
<sequence length="82" mass="8298">MYVATTAKIVDERRIGGLGIGAAVLFVLAAAAMLGLGLWVGFEPATWSTSSSGQRMAAAGALGIASGSLFALVADVARRAMR</sequence>
<keyword evidence="3" id="KW-1185">Reference proteome</keyword>
<accession>A0AAV4ZRR6</accession>
<reference evidence="2" key="1">
    <citation type="journal article" date="2016" name="Front. Microbiol.">
        <title>Genome Sequence of the Piezophilic, Mesophilic Sulfate-Reducing Bacterium Desulfovibrio indicus J2T.</title>
        <authorList>
            <person name="Cao J."/>
            <person name="Maignien L."/>
            <person name="Shao Z."/>
            <person name="Alain K."/>
            <person name="Jebbar M."/>
        </authorList>
    </citation>
    <scope>NUCLEOTIDE SEQUENCE</scope>
    <source>
        <strain evidence="2">DSM 16372</strain>
    </source>
</reference>
<dbReference type="AlphaFoldDB" id="A0AAV4ZRR6"/>
<name>A0AAV4ZRR6_9HYPH</name>
<keyword evidence="1" id="KW-0472">Membrane</keyword>
<evidence type="ECO:0000313" key="3">
    <source>
        <dbReference type="Proteomes" id="UP001055247"/>
    </source>
</evidence>
<feature type="transmembrane region" description="Helical" evidence="1">
    <location>
        <begin position="18"/>
        <end position="42"/>
    </location>
</feature>